<comment type="caution">
    <text evidence="1">The sequence shown here is derived from an EMBL/GenBank/DDBJ whole genome shotgun (WGS) entry which is preliminary data.</text>
</comment>
<gene>
    <name evidence="1" type="ORF">FSARC_12395</name>
</gene>
<evidence type="ECO:0000313" key="1">
    <source>
        <dbReference type="EMBL" id="KAF4953426.1"/>
    </source>
</evidence>
<accession>A0A8H4T8Y6</accession>
<keyword evidence="2" id="KW-1185">Reference proteome</keyword>
<dbReference type="Proteomes" id="UP000622797">
    <property type="component" value="Unassembled WGS sequence"/>
</dbReference>
<name>A0A8H4T8Y6_9HYPO</name>
<proteinExistence type="predicted"/>
<dbReference type="EMBL" id="JABEXW010000844">
    <property type="protein sequence ID" value="KAF4953426.1"/>
    <property type="molecule type" value="Genomic_DNA"/>
</dbReference>
<protein>
    <submittedName>
        <fullName evidence="1">Uncharacterized protein</fullName>
    </submittedName>
</protein>
<dbReference type="OrthoDB" id="5076612at2759"/>
<sequence length="104" mass="11643">MAHDSANVNFEEGSLTINRQNSNVLSQEQNFEDTVGQRSIAMAEGIIIYPVETHPMIWRAASGIYIEGVLTFYSNFIISEVVTPASSWTMSRSRPISQDQFDPT</sequence>
<organism evidence="1 2">
    <name type="scientific">Fusarium sarcochroum</name>
    <dbReference type="NCBI Taxonomy" id="1208366"/>
    <lineage>
        <taxon>Eukaryota</taxon>
        <taxon>Fungi</taxon>
        <taxon>Dikarya</taxon>
        <taxon>Ascomycota</taxon>
        <taxon>Pezizomycotina</taxon>
        <taxon>Sordariomycetes</taxon>
        <taxon>Hypocreomycetidae</taxon>
        <taxon>Hypocreales</taxon>
        <taxon>Nectriaceae</taxon>
        <taxon>Fusarium</taxon>
        <taxon>Fusarium lateritium species complex</taxon>
    </lineage>
</organism>
<reference evidence="1" key="1">
    <citation type="journal article" date="2020" name="BMC Genomics">
        <title>Correction to: Identification and distribution of gene clusters required for synthesis of sphingolipid metabolism inhibitors in diverse species of the filamentous fungus Fusarium.</title>
        <authorList>
            <person name="Kim H.S."/>
            <person name="Lohmar J.M."/>
            <person name="Busman M."/>
            <person name="Brown D.W."/>
            <person name="Naumann T.A."/>
            <person name="Divon H.H."/>
            <person name="Lysoe E."/>
            <person name="Uhlig S."/>
            <person name="Proctor R.H."/>
        </authorList>
    </citation>
    <scope>NUCLEOTIDE SEQUENCE</scope>
    <source>
        <strain evidence="1">NRRL 20472</strain>
    </source>
</reference>
<dbReference type="AlphaFoldDB" id="A0A8H4T8Y6"/>
<evidence type="ECO:0000313" key="2">
    <source>
        <dbReference type="Proteomes" id="UP000622797"/>
    </source>
</evidence>
<reference evidence="1" key="2">
    <citation type="submission" date="2020-05" db="EMBL/GenBank/DDBJ databases">
        <authorList>
            <person name="Kim H.-S."/>
            <person name="Proctor R.H."/>
            <person name="Brown D.W."/>
        </authorList>
    </citation>
    <scope>NUCLEOTIDE SEQUENCE</scope>
    <source>
        <strain evidence="1">NRRL 20472</strain>
    </source>
</reference>